<dbReference type="InterPro" id="IPR057559">
    <property type="entry name" value="SAM_6"/>
</dbReference>
<reference evidence="3 4" key="1">
    <citation type="journal article" date="2013" name="BMC Genomics">
        <title>The genome and transcriptome of the pine saprophyte Ophiostoma piceae, and a comparison with the bark beetle-associated pine pathogen Grosmannia clavigera.</title>
        <authorList>
            <person name="Haridas S."/>
            <person name="Wang Y."/>
            <person name="Lim L."/>
            <person name="Massoumi Alamouti S."/>
            <person name="Jackman S."/>
            <person name="Docking R."/>
            <person name="Robertson G."/>
            <person name="Birol I."/>
            <person name="Bohlmann J."/>
            <person name="Breuil C."/>
        </authorList>
    </citation>
    <scope>NUCLEOTIDE SEQUENCE [LARGE SCALE GENOMIC DNA]</scope>
    <source>
        <strain evidence="3 4">UAMH 11346</strain>
    </source>
</reference>
<sequence>MLGTDRAQSANTLSPLSDRAQTAAVESYDYAVENGLVLSLLTEEHLEYHQRFAREEEARIPYSERLLHESHLPHLKIPPISINEAWTVHQRVASVLEAACRWLTEDELRSYEAAVVEKQSAEERRRDDNNLKLECPILVSNPKEDCAELRRTVDEYEDRNGKRLKNQGESIEIESELFDIPEVDHAYKDRIDMEIQGGTIIVHEQTILWLMAHLDSIEWKQDIMEDILTKPLQRGTKHRRLSSPLPPVLSIDEYIPEGDVCCVSDASDLSSSQSDYVTNAVSAIPGNATGEYIEAPDEAENRFFKETVPINTVTSQVDEINLTEFLTRTVEEDLLISPSLSHQETNEAHLETSTDGEYIFQDCVDETVYALSPKEKQREGNTALHNDAIMPGSQSSSQDDGFETVTDDTLLALGEDETVKLAKIAVPNLGTMIHPPEWNDVAADPMKLLRWIMDNSKEASCVEEWQPPRPSQFDDEFSRVEANMDLIHVEEWDANVEAMEQLTTLMKRDQTQSPDVLGTFLSWVDATMMKSKTQEEVLEPWVFPYKERSPETITINLKQQVMPNKGAHQPPVKPAAPDTQQLPISQVSEKGQLNIWGSLMSRFKKRKNDTGNLPQKEDQNTQSQAETVTLAITAPELLIGSRAFADAHPLADMCANNRKRSDPDCIQPTSTVTEEGEDFPDIDIDIVAADNLPKVILSTAIPRSIRSRTLRLLPGLEFIERDYTLHMPTPCDIDTDDEADIVISPSSGVILTAMISLRQMDNHRRPLFRDRLVKVAAKYETLYVIVYRNSSGSAQSNNHDHNPELSPSDAMAFAQLLGFTKKLGCDVRVSYVSGGDIAAAESTAKLINREKTDSDRVLEAYLTEEVTEGEKLLRQAGLNVYDAQIVVGVIARDHATEINPFRRFVGMLPEDRGRLFGSAVGSRRALEGVSKLFGVDIK</sequence>
<dbReference type="Pfam" id="PF23395">
    <property type="entry name" value="SAM_6"/>
    <property type="match status" value="1"/>
</dbReference>
<gene>
    <name evidence="3" type="ORF">F503_03929</name>
</gene>
<keyword evidence="4" id="KW-1185">Reference proteome</keyword>
<dbReference type="Pfam" id="PF23394">
    <property type="entry name" value="DUF7102"/>
    <property type="match status" value="1"/>
</dbReference>
<evidence type="ECO:0000313" key="3">
    <source>
        <dbReference type="EMBL" id="EPE02344.1"/>
    </source>
</evidence>
<evidence type="ECO:0000259" key="1">
    <source>
        <dbReference type="Pfam" id="PF23394"/>
    </source>
</evidence>
<dbReference type="InterPro" id="IPR055528">
    <property type="entry name" value="DUF7102"/>
</dbReference>
<evidence type="ECO:0000259" key="2">
    <source>
        <dbReference type="Pfam" id="PF23395"/>
    </source>
</evidence>
<proteinExistence type="predicted"/>
<dbReference type="AlphaFoldDB" id="S3BMA2"/>
<dbReference type="VEuPathDB" id="FungiDB:F503_03929"/>
<feature type="domain" description="DUF7102" evidence="1">
    <location>
        <begin position="694"/>
        <end position="853"/>
    </location>
</feature>
<dbReference type="OMA" id="NIPRENC"/>
<feature type="domain" description="SAM-like" evidence="2">
    <location>
        <begin position="864"/>
        <end position="932"/>
    </location>
</feature>
<evidence type="ECO:0000313" key="4">
    <source>
        <dbReference type="Proteomes" id="UP000016923"/>
    </source>
</evidence>
<accession>S3BMA2</accession>
<dbReference type="eggNOG" id="ENOG502RXCE">
    <property type="taxonomic scope" value="Eukaryota"/>
</dbReference>
<name>S3BMA2_OPHP1</name>
<protein>
    <submittedName>
        <fullName evidence="3">Nucleoporin</fullName>
    </submittedName>
</protein>
<organism evidence="3 4">
    <name type="scientific">Ophiostoma piceae (strain UAMH 11346)</name>
    <name type="common">Sap stain fungus</name>
    <dbReference type="NCBI Taxonomy" id="1262450"/>
    <lineage>
        <taxon>Eukaryota</taxon>
        <taxon>Fungi</taxon>
        <taxon>Dikarya</taxon>
        <taxon>Ascomycota</taxon>
        <taxon>Pezizomycotina</taxon>
        <taxon>Sordariomycetes</taxon>
        <taxon>Sordariomycetidae</taxon>
        <taxon>Ophiostomatales</taxon>
        <taxon>Ophiostomataceae</taxon>
        <taxon>Ophiostoma</taxon>
    </lineage>
</organism>
<dbReference type="Proteomes" id="UP000016923">
    <property type="component" value="Unassembled WGS sequence"/>
</dbReference>
<dbReference type="EMBL" id="KE148180">
    <property type="protein sequence ID" value="EPE02344.1"/>
    <property type="molecule type" value="Genomic_DNA"/>
</dbReference>
<dbReference type="OrthoDB" id="3647246at2759"/>
<dbReference type="HOGENOM" id="CLU_316679_0_0_1"/>